<organism evidence="2 3">
    <name type="scientific">Novosphingobium silvae</name>
    <dbReference type="NCBI Taxonomy" id="2692619"/>
    <lineage>
        <taxon>Bacteria</taxon>
        <taxon>Pseudomonadati</taxon>
        <taxon>Pseudomonadota</taxon>
        <taxon>Alphaproteobacteria</taxon>
        <taxon>Sphingomonadales</taxon>
        <taxon>Sphingomonadaceae</taxon>
        <taxon>Novosphingobium</taxon>
    </lineage>
</organism>
<feature type="region of interest" description="Disordered" evidence="1">
    <location>
        <begin position="236"/>
        <end position="264"/>
    </location>
</feature>
<evidence type="ECO:0000256" key="1">
    <source>
        <dbReference type="SAM" id="MobiDB-lite"/>
    </source>
</evidence>
<reference evidence="2 3" key="1">
    <citation type="submission" date="2019-12" db="EMBL/GenBank/DDBJ databases">
        <authorList>
            <person name="Feng G."/>
            <person name="Zhu H."/>
        </authorList>
    </citation>
    <scope>NUCLEOTIDE SEQUENCE [LARGE SCALE GENOMIC DNA]</scope>
    <source>
        <strain evidence="2 3">FGD1</strain>
    </source>
</reference>
<evidence type="ECO:0000313" key="2">
    <source>
        <dbReference type="EMBL" id="MYL96767.1"/>
    </source>
</evidence>
<dbReference type="RefSeq" id="WP_160984519.1">
    <property type="nucleotide sequence ID" value="NZ_WVTD01000002.1"/>
</dbReference>
<dbReference type="AlphaFoldDB" id="A0A7X4GFF1"/>
<protein>
    <submittedName>
        <fullName evidence="2">Uncharacterized protein</fullName>
    </submittedName>
</protein>
<evidence type="ECO:0000313" key="3">
    <source>
        <dbReference type="Proteomes" id="UP000465810"/>
    </source>
</evidence>
<dbReference type="Proteomes" id="UP000465810">
    <property type="component" value="Unassembled WGS sequence"/>
</dbReference>
<keyword evidence="3" id="KW-1185">Reference proteome</keyword>
<sequence length="264" mass="27844">MAAASLCLIAVPPSAVQARGPAMLVPVQLGAETARYHQGVPTLHLETPTGAVEVRPLPVRDGQLSFAVAVYNKGDAPANFGPENVWSSIGPVLTKEQLKDGVRRRARGAKIATVIIAGTLAGVASTASSHGTYYGWARTPRGPVPTAIRWEDHSVGVLGAAAAVGGGALAIHAIDRRLGHTLDQFESEILQTNTVDPGASFGGMAIIPIERRQPLAPDIRLTVRWNGADYPFAFRPTGADAPAPQPFESATPRDYQIEPQSDPR</sequence>
<dbReference type="EMBL" id="WVTD01000002">
    <property type="protein sequence ID" value="MYL96767.1"/>
    <property type="molecule type" value="Genomic_DNA"/>
</dbReference>
<accession>A0A7X4GFF1</accession>
<comment type="caution">
    <text evidence="2">The sequence shown here is derived from an EMBL/GenBank/DDBJ whole genome shotgun (WGS) entry which is preliminary data.</text>
</comment>
<name>A0A7X4GFF1_9SPHN</name>
<proteinExistence type="predicted"/>
<gene>
    <name evidence="2" type="ORF">GR702_03135</name>
</gene>